<evidence type="ECO:0000313" key="2">
    <source>
        <dbReference type="Proteomes" id="UP000675554"/>
    </source>
</evidence>
<accession>A0A8T4J894</accession>
<proteinExistence type="predicted"/>
<dbReference type="EMBL" id="JAGSMN010001092">
    <property type="protein sequence ID" value="MBR7677844.1"/>
    <property type="molecule type" value="Genomic_DNA"/>
</dbReference>
<gene>
    <name evidence="1" type="ORF">KDA82_33640</name>
</gene>
<protein>
    <submittedName>
        <fullName evidence="1">Uncharacterized protein</fullName>
    </submittedName>
</protein>
<comment type="caution">
    <text evidence="1">The sequence shown here is derived from an EMBL/GenBank/DDBJ whole genome shotgun (WGS) entry which is preliminary data.</text>
</comment>
<sequence length="325" mass="36263">MKRALVGLSTPITYDYENVLGQTEHGGTIPNAVLENVTGLLLCYDEIWFVSREFCPVDLRELPYVKFIDDHPDLWQRSLVAREQYDYTDFRETVTRIGEARPDDYPDVVDRMRRALPYAFGPDNHSRGITPGFGQGNSADPVLFVQDLGIAAAMDMDVDLVSNSIMARALRALGRAAPGGGVETFEQWQLQAAEEVVALRTIDHLGRRGAYHESIEDLRAHARLQEFRDYMSEADRPDADATALAAEVCRLATRHSVEVMDRFVRGRGKLRTIGRASIGPAGNLVHPGLGSLLSGALSLGEWNKERKQRQNVAWALFVLQARNGR</sequence>
<dbReference type="Proteomes" id="UP000675554">
    <property type="component" value="Unassembled WGS sequence"/>
</dbReference>
<keyword evidence="2" id="KW-1185">Reference proteome</keyword>
<reference evidence="1" key="1">
    <citation type="submission" date="2021-04" db="EMBL/GenBank/DDBJ databases">
        <title>Sequencing of actinobacteria type strains.</title>
        <authorList>
            <person name="Nguyen G.-S."/>
            <person name="Wentzel A."/>
        </authorList>
    </citation>
    <scope>NUCLEOTIDE SEQUENCE</scope>
    <source>
        <strain evidence="1">DSM 42095</strain>
    </source>
</reference>
<evidence type="ECO:0000313" key="1">
    <source>
        <dbReference type="EMBL" id="MBR7677844.1"/>
    </source>
</evidence>
<name>A0A8T4J894_9ACTN</name>
<dbReference type="AlphaFoldDB" id="A0A8T4J894"/>
<organism evidence="1 2">
    <name type="scientific">Streptomyces daliensis</name>
    <dbReference type="NCBI Taxonomy" id="299421"/>
    <lineage>
        <taxon>Bacteria</taxon>
        <taxon>Bacillati</taxon>
        <taxon>Actinomycetota</taxon>
        <taxon>Actinomycetes</taxon>
        <taxon>Kitasatosporales</taxon>
        <taxon>Streptomycetaceae</taxon>
        <taxon>Streptomyces</taxon>
    </lineage>
</organism>